<evidence type="ECO:0000313" key="2">
    <source>
        <dbReference type="Proteomes" id="UP000820818"/>
    </source>
</evidence>
<evidence type="ECO:0000313" key="1">
    <source>
        <dbReference type="EMBL" id="KAI9563782.1"/>
    </source>
</evidence>
<protein>
    <submittedName>
        <fullName evidence="1">Uncharacterized protein</fullName>
    </submittedName>
</protein>
<name>A0AAD5L2E6_9CRUS</name>
<sequence>MGFFTSLPGTNPEEDDMLLYADDVTAEGNDAVTDLSTNKTLERSATERSVILIDTDSDEKPANLTTNLSTNETQVISSPIILSGDSSRAGEPRNKRIYRCGRCGKSKKGHICPMDSSTSSEDSVIVDEPCEGSRKASNRLNLARLAQRVDGDNSSDPDWVASIRIDGSSMRTSPRLQTRKRTVSTIVAETDETVSTKKRKLYECRSCNVPLKGHKCPNKLINRQIRQLSGTAKIILDRVDQE</sequence>
<gene>
    <name evidence="1" type="ORF">GHT06_011247</name>
</gene>
<dbReference type="Proteomes" id="UP000820818">
    <property type="component" value="Linkage Group LG2"/>
</dbReference>
<reference evidence="1 2" key="1">
    <citation type="submission" date="2022-05" db="EMBL/GenBank/DDBJ databases">
        <title>A multi-omics perspective on studying reproductive biology in Daphnia sinensis.</title>
        <authorList>
            <person name="Jia J."/>
        </authorList>
    </citation>
    <scope>NUCLEOTIDE SEQUENCE [LARGE SCALE GENOMIC DNA]</scope>
    <source>
        <strain evidence="1 2">WSL</strain>
    </source>
</reference>
<dbReference type="EMBL" id="WJBH02000002">
    <property type="protein sequence ID" value="KAI9563782.1"/>
    <property type="molecule type" value="Genomic_DNA"/>
</dbReference>
<dbReference type="AlphaFoldDB" id="A0AAD5L2E6"/>
<proteinExistence type="predicted"/>
<keyword evidence="2" id="KW-1185">Reference proteome</keyword>
<accession>A0AAD5L2E6</accession>
<organism evidence="1 2">
    <name type="scientific">Daphnia sinensis</name>
    <dbReference type="NCBI Taxonomy" id="1820382"/>
    <lineage>
        <taxon>Eukaryota</taxon>
        <taxon>Metazoa</taxon>
        <taxon>Ecdysozoa</taxon>
        <taxon>Arthropoda</taxon>
        <taxon>Crustacea</taxon>
        <taxon>Branchiopoda</taxon>
        <taxon>Diplostraca</taxon>
        <taxon>Cladocera</taxon>
        <taxon>Anomopoda</taxon>
        <taxon>Daphniidae</taxon>
        <taxon>Daphnia</taxon>
        <taxon>Daphnia similis group</taxon>
    </lineage>
</organism>
<comment type="caution">
    <text evidence="1">The sequence shown here is derived from an EMBL/GenBank/DDBJ whole genome shotgun (WGS) entry which is preliminary data.</text>
</comment>